<comment type="caution">
    <text evidence="7">The sequence shown here is derived from an EMBL/GenBank/DDBJ whole genome shotgun (WGS) entry which is preliminary data.</text>
</comment>
<dbReference type="Gene3D" id="3.40.50.300">
    <property type="entry name" value="P-loop containing nucleotide triphosphate hydrolases"/>
    <property type="match status" value="3"/>
</dbReference>
<reference evidence="7 8" key="1">
    <citation type="journal article" date="2019" name="Int. J. Syst. Evol. Microbiol.">
        <title>The Global Catalogue of Microorganisms (GCM) 10K type strain sequencing project: providing services to taxonomists for standard genome sequencing and annotation.</title>
        <authorList>
            <consortium name="The Broad Institute Genomics Platform"/>
            <consortium name="The Broad Institute Genome Sequencing Center for Infectious Disease"/>
            <person name="Wu L."/>
            <person name="Ma J."/>
        </authorList>
    </citation>
    <scope>NUCLEOTIDE SEQUENCE [LARGE SCALE GENOMIC DNA]</scope>
    <source>
        <strain evidence="7 8">CGMCC 1.12689</strain>
    </source>
</reference>
<keyword evidence="2" id="KW-0547">Nucleotide-binding</keyword>
<dbReference type="EMBL" id="JBHUDB010000024">
    <property type="protein sequence ID" value="MFD1572196.1"/>
    <property type="molecule type" value="Genomic_DNA"/>
</dbReference>
<gene>
    <name evidence="7" type="ORF">ACFR9T_16705</name>
</gene>
<dbReference type="RefSeq" id="WP_256418736.1">
    <property type="nucleotide sequence ID" value="NZ_JANHDL010000008.1"/>
</dbReference>
<comment type="similarity">
    <text evidence="1">Belongs to the DNA2/NAM7 helicase family.</text>
</comment>
<dbReference type="InterPro" id="IPR047187">
    <property type="entry name" value="SF1_C_Upf1"/>
</dbReference>
<dbReference type="Pfam" id="PF13086">
    <property type="entry name" value="AAA_11"/>
    <property type="match status" value="2"/>
</dbReference>
<proteinExistence type="inferred from homology"/>
<keyword evidence="3" id="KW-0378">Hydrolase</keyword>
<evidence type="ECO:0000256" key="2">
    <source>
        <dbReference type="ARBA" id="ARBA00022741"/>
    </source>
</evidence>
<dbReference type="SMART" id="SM00382">
    <property type="entry name" value="AAA"/>
    <property type="match status" value="1"/>
</dbReference>
<evidence type="ECO:0000256" key="5">
    <source>
        <dbReference type="ARBA" id="ARBA00022840"/>
    </source>
</evidence>
<keyword evidence="5" id="KW-0067">ATP-binding</keyword>
<protein>
    <submittedName>
        <fullName evidence="7">AAA domain-containing protein</fullName>
    </submittedName>
</protein>
<dbReference type="InterPro" id="IPR027417">
    <property type="entry name" value="P-loop_NTPase"/>
</dbReference>
<dbReference type="InterPro" id="IPR041679">
    <property type="entry name" value="DNA2/NAM7-like_C"/>
</dbReference>
<evidence type="ECO:0000256" key="4">
    <source>
        <dbReference type="ARBA" id="ARBA00022806"/>
    </source>
</evidence>
<keyword evidence="4" id="KW-0347">Helicase</keyword>
<organism evidence="7 8">
    <name type="scientific">Halorubrum laminariae</name>
    <dbReference type="NCBI Taxonomy" id="1433523"/>
    <lineage>
        <taxon>Archaea</taxon>
        <taxon>Methanobacteriati</taxon>
        <taxon>Methanobacteriota</taxon>
        <taxon>Stenosarchaea group</taxon>
        <taxon>Halobacteria</taxon>
        <taxon>Halobacteriales</taxon>
        <taxon>Haloferacaceae</taxon>
        <taxon>Halorubrum</taxon>
    </lineage>
</organism>
<dbReference type="CDD" id="cd18808">
    <property type="entry name" value="SF1_C_Upf1"/>
    <property type="match status" value="1"/>
</dbReference>
<name>A0ABD6C4S6_9EURY</name>
<dbReference type="AlphaFoldDB" id="A0ABD6C4S6"/>
<dbReference type="Proteomes" id="UP001597185">
    <property type="component" value="Unassembled WGS sequence"/>
</dbReference>
<dbReference type="PANTHER" id="PTHR43788">
    <property type="entry name" value="DNA2/NAM7 HELICASE FAMILY MEMBER"/>
    <property type="match status" value="1"/>
</dbReference>
<feature type="domain" description="AAA+ ATPase" evidence="6">
    <location>
        <begin position="223"/>
        <end position="575"/>
    </location>
</feature>
<dbReference type="InterPro" id="IPR050534">
    <property type="entry name" value="Coronavir_polyprotein_1ab"/>
</dbReference>
<evidence type="ECO:0000259" key="6">
    <source>
        <dbReference type="SMART" id="SM00382"/>
    </source>
</evidence>
<dbReference type="GO" id="GO:0005524">
    <property type="term" value="F:ATP binding"/>
    <property type="evidence" value="ECO:0007669"/>
    <property type="project" value="UniProtKB-KW"/>
</dbReference>
<accession>A0ABD6C4S6</accession>
<dbReference type="SUPFAM" id="SSF52540">
    <property type="entry name" value="P-loop containing nucleoside triphosphate hydrolases"/>
    <property type="match status" value="1"/>
</dbReference>
<dbReference type="PANTHER" id="PTHR43788:SF8">
    <property type="entry name" value="DNA-BINDING PROTEIN SMUBP-2"/>
    <property type="match status" value="1"/>
</dbReference>
<dbReference type="Pfam" id="PF13087">
    <property type="entry name" value="AAA_12"/>
    <property type="match status" value="1"/>
</dbReference>
<evidence type="ECO:0000313" key="7">
    <source>
        <dbReference type="EMBL" id="MFD1572196.1"/>
    </source>
</evidence>
<evidence type="ECO:0000256" key="1">
    <source>
        <dbReference type="ARBA" id="ARBA00007913"/>
    </source>
</evidence>
<dbReference type="GO" id="GO:0016787">
    <property type="term" value="F:hydrolase activity"/>
    <property type="evidence" value="ECO:0007669"/>
    <property type="project" value="UniProtKB-KW"/>
</dbReference>
<sequence length="611" mass="68236">MTTHTAVESLSADERDDYYQGLQDFIELEREATRQEGWERYQTQATEKLAQNQQAIPEVMSIGKQHHPEYDNQYVYEQVVPDYVTHPKNLVDQFGIYPGSEVIIDVDRETDALPTEAIVTFVDEQTIGIGLKTDYDYHHKVNKELSQLDSSQEIPAYSIYQLLNPTTYDRETEAVNKAQRSDLIDEIITGEREIIERQANVAALVDPSLNAPQQRAVNRALGTSGISCIHGPPGTGKTRTLTALIKAAVAKGDHVLAVAHSNQAVDNLIVGTSDIDNPDEKSLHFAAKQDDFSIARIGQNSRNNVIQKYHGDIRPDDAQVVAGTMSACADLSRTFDWVVVDEATQAAQPATLISLLRGDNIVLAGDHRQLPPFASSEDAKLEEMHVSLFEHILDRYGRKFAERLLTQYRMNKDIAQFPSEQFYEGSLNHGNINKDWSILGMDPLSGIHVEGSEQTDRSSKSKYNIIEAQIVAEQAELLLNKGLSHDEIGIITSYSAQIGKIAGELHNQDIENPNRIEVDTIDSFQGSERKAIIVSFVRSNDRNNAGFLEFPDEGPRRLNVALTRAQKRLVLVGDFDTLGNVADHLDASTSCAQVYDDLRNYYSDLGYFESR</sequence>
<keyword evidence="8" id="KW-1185">Reference proteome</keyword>
<dbReference type="InterPro" id="IPR041677">
    <property type="entry name" value="DNA2/NAM7_AAA_11"/>
</dbReference>
<dbReference type="GO" id="GO:0004386">
    <property type="term" value="F:helicase activity"/>
    <property type="evidence" value="ECO:0007669"/>
    <property type="project" value="UniProtKB-KW"/>
</dbReference>
<evidence type="ECO:0000256" key="3">
    <source>
        <dbReference type="ARBA" id="ARBA00022801"/>
    </source>
</evidence>
<evidence type="ECO:0000313" key="8">
    <source>
        <dbReference type="Proteomes" id="UP001597185"/>
    </source>
</evidence>
<dbReference type="InterPro" id="IPR003593">
    <property type="entry name" value="AAA+_ATPase"/>
</dbReference>